<dbReference type="EMBL" id="CAJOBC010077221">
    <property type="protein sequence ID" value="CAF4262662.1"/>
    <property type="molecule type" value="Genomic_DNA"/>
</dbReference>
<dbReference type="Proteomes" id="UP000681722">
    <property type="component" value="Unassembled WGS sequence"/>
</dbReference>
<keyword evidence="4" id="KW-1185">Reference proteome</keyword>
<organism evidence="2 4">
    <name type="scientific">Didymodactylos carnosus</name>
    <dbReference type="NCBI Taxonomy" id="1234261"/>
    <lineage>
        <taxon>Eukaryota</taxon>
        <taxon>Metazoa</taxon>
        <taxon>Spiralia</taxon>
        <taxon>Gnathifera</taxon>
        <taxon>Rotifera</taxon>
        <taxon>Eurotatoria</taxon>
        <taxon>Bdelloidea</taxon>
        <taxon>Philodinida</taxon>
        <taxon>Philodinidae</taxon>
        <taxon>Didymodactylos</taxon>
    </lineage>
</organism>
<accession>A0A815IWL9</accession>
<gene>
    <name evidence="2" type="ORF">GPM918_LOCUS31991</name>
    <name evidence="3" type="ORF">SRO942_LOCUS32645</name>
</gene>
<dbReference type="SUPFAM" id="SSF48452">
    <property type="entry name" value="TPR-like"/>
    <property type="match status" value="1"/>
</dbReference>
<evidence type="ECO:0000313" key="2">
    <source>
        <dbReference type="EMBL" id="CAF1373887.1"/>
    </source>
</evidence>
<dbReference type="Proteomes" id="UP000663829">
    <property type="component" value="Unassembled WGS sequence"/>
</dbReference>
<reference evidence="2" key="1">
    <citation type="submission" date="2021-02" db="EMBL/GenBank/DDBJ databases">
        <authorList>
            <person name="Nowell W R."/>
        </authorList>
    </citation>
    <scope>NUCLEOTIDE SEQUENCE</scope>
</reference>
<sequence>MKTPADSMSECLWVFMFYYYPIKMNDEVACIYHNIGRAYQLKNEYERAIDNYKKSFEMHTSTRPPRFLNAAKSLNGIGVVYNEITAYYKALEYLIKPQIYKDDQKLYKNYTQFKDIDGKPLNLPQNIYPFRRLLNWHARCAHEYAKTKKWILESDNFDDFYDLSDLVSLPGDDLNEEEIDK</sequence>
<comment type="caution">
    <text evidence="2">The sequence shown here is derived from an EMBL/GenBank/DDBJ whole genome shotgun (WGS) entry which is preliminary data.</text>
</comment>
<name>A0A815IWL9_9BILA</name>
<evidence type="ECO:0000256" key="1">
    <source>
        <dbReference type="PROSITE-ProRule" id="PRU00339"/>
    </source>
</evidence>
<evidence type="ECO:0000313" key="3">
    <source>
        <dbReference type="EMBL" id="CAF4262662.1"/>
    </source>
</evidence>
<dbReference type="InterPro" id="IPR019734">
    <property type="entry name" value="TPR_rpt"/>
</dbReference>
<protein>
    <submittedName>
        <fullName evidence="2">Uncharacterized protein</fullName>
    </submittedName>
</protein>
<dbReference type="AlphaFoldDB" id="A0A815IWL9"/>
<feature type="repeat" description="TPR" evidence="1">
    <location>
        <begin position="29"/>
        <end position="62"/>
    </location>
</feature>
<proteinExistence type="predicted"/>
<evidence type="ECO:0000313" key="4">
    <source>
        <dbReference type="Proteomes" id="UP000663829"/>
    </source>
</evidence>
<dbReference type="PROSITE" id="PS50005">
    <property type="entry name" value="TPR"/>
    <property type="match status" value="1"/>
</dbReference>
<dbReference type="OrthoDB" id="10261776at2759"/>
<keyword evidence="1" id="KW-0802">TPR repeat</keyword>
<dbReference type="EMBL" id="CAJNOQ010016062">
    <property type="protein sequence ID" value="CAF1373887.1"/>
    <property type="molecule type" value="Genomic_DNA"/>
</dbReference>
<dbReference type="InterPro" id="IPR011990">
    <property type="entry name" value="TPR-like_helical_dom_sf"/>
</dbReference>
<dbReference type="Gene3D" id="1.25.40.10">
    <property type="entry name" value="Tetratricopeptide repeat domain"/>
    <property type="match status" value="1"/>
</dbReference>
<dbReference type="Pfam" id="PF13424">
    <property type="entry name" value="TPR_12"/>
    <property type="match status" value="1"/>
</dbReference>